<dbReference type="AlphaFoldDB" id="A0A2Z6R659"/>
<dbReference type="InterPro" id="IPR003131">
    <property type="entry name" value="T1-type_BTB"/>
</dbReference>
<dbReference type="InterPro" id="IPR011333">
    <property type="entry name" value="SKP1/BTB/POZ_sf"/>
</dbReference>
<protein>
    <submittedName>
        <fullName evidence="3">BTB/POZ protein</fullName>
    </submittedName>
</protein>
<evidence type="ECO:0000313" key="4">
    <source>
        <dbReference type="Proteomes" id="UP000247702"/>
    </source>
</evidence>
<dbReference type="PANTHER" id="PTHR14499:SF136">
    <property type="entry name" value="GH08630P"/>
    <property type="match status" value="1"/>
</dbReference>
<dbReference type="OrthoDB" id="10025005at2759"/>
<dbReference type="Proteomes" id="UP000247702">
    <property type="component" value="Unassembled WGS sequence"/>
</dbReference>
<comment type="caution">
    <text evidence="2">The sequence shown here is derived from an EMBL/GenBank/DDBJ whole genome shotgun (WGS) entry which is preliminary data.</text>
</comment>
<sequence>MEIDDSSGEFDKTSLINSHNFNTINTQGFKTSQDFDTIGTSQNKILTQTRDILNPPNFENDEIITLNVGGIKYETYRSTLTSYPETFLGTMFKERNKELLIPRGKNKNEYFFDRSGRLFQYIIQFYRTGKVIIPPEVDTREMEIELDFFQIPRPVSSTIDKIAILKVNELVNTFKDLIKIVAEYYMRKNSFRGFEAEIDICFLDNGQATVKAGLDNTLTDAFESSKHYAYHIMSVYKNEIKKYLETEYPELTWTDDHKVGSVQYYKIKLTIRWNLDHDKILRSSCMS</sequence>
<dbReference type="EMBL" id="BEXD01001280">
    <property type="protein sequence ID" value="GBB93339.1"/>
    <property type="molecule type" value="Genomic_DNA"/>
</dbReference>
<keyword evidence="4" id="KW-1185">Reference proteome</keyword>
<name>A0A2Z6R659_9GLOM</name>
<dbReference type="InterPro" id="IPR000210">
    <property type="entry name" value="BTB/POZ_dom"/>
</dbReference>
<dbReference type="PANTHER" id="PTHR14499">
    <property type="entry name" value="POTASSIUM CHANNEL TETRAMERIZATION DOMAIN-CONTAINING"/>
    <property type="match status" value="1"/>
</dbReference>
<gene>
    <name evidence="3" type="ORF">RCL2_002976300</name>
    <name evidence="2" type="ORF">RclHR1_02150026</name>
</gene>
<dbReference type="SMART" id="SM00225">
    <property type="entry name" value="BTB"/>
    <property type="match status" value="1"/>
</dbReference>
<dbReference type="Pfam" id="PF02214">
    <property type="entry name" value="BTB_2"/>
    <property type="match status" value="1"/>
</dbReference>
<dbReference type="EMBL" id="BLAL01000324">
    <property type="protein sequence ID" value="GET03420.1"/>
    <property type="molecule type" value="Genomic_DNA"/>
</dbReference>
<reference evidence="2 4" key="1">
    <citation type="submission" date="2017-11" db="EMBL/GenBank/DDBJ databases">
        <title>The genome of Rhizophagus clarus HR1 reveals common genetic basis of auxotrophy among arbuscular mycorrhizal fungi.</title>
        <authorList>
            <person name="Kobayashi Y."/>
        </authorList>
    </citation>
    <scope>NUCLEOTIDE SEQUENCE [LARGE SCALE GENOMIC DNA]</scope>
    <source>
        <strain evidence="2 4">HR1</strain>
    </source>
</reference>
<organism evidence="2 4">
    <name type="scientific">Rhizophagus clarus</name>
    <dbReference type="NCBI Taxonomy" id="94130"/>
    <lineage>
        <taxon>Eukaryota</taxon>
        <taxon>Fungi</taxon>
        <taxon>Fungi incertae sedis</taxon>
        <taxon>Mucoromycota</taxon>
        <taxon>Glomeromycotina</taxon>
        <taxon>Glomeromycetes</taxon>
        <taxon>Glomerales</taxon>
        <taxon>Glomeraceae</taxon>
        <taxon>Rhizophagus</taxon>
    </lineage>
</organism>
<reference evidence="3" key="2">
    <citation type="submission" date="2019-10" db="EMBL/GenBank/DDBJ databases">
        <title>Conservation and host-specific expression of non-tandemly repeated heterogenous ribosome RNA gene in arbuscular mycorrhizal fungi.</title>
        <authorList>
            <person name="Maeda T."/>
            <person name="Kobayashi Y."/>
            <person name="Nakagawa T."/>
            <person name="Ezawa T."/>
            <person name="Yamaguchi K."/>
            <person name="Bino T."/>
            <person name="Nishimoto Y."/>
            <person name="Shigenobu S."/>
            <person name="Kawaguchi M."/>
        </authorList>
    </citation>
    <scope>NUCLEOTIDE SEQUENCE</scope>
    <source>
        <strain evidence="3">HR1</strain>
    </source>
</reference>
<dbReference type="Gene3D" id="3.30.710.10">
    <property type="entry name" value="Potassium Channel Kv1.1, Chain A"/>
    <property type="match status" value="1"/>
</dbReference>
<evidence type="ECO:0000259" key="1">
    <source>
        <dbReference type="PROSITE" id="PS50097"/>
    </source>
</evidence>
<dbReference type="PROSITE" id="PS50097">
    <property type="entry name" value="BTB"/>
    <property type="match status" value="1"/>
</dbReference>
<dbReference type="GO" id="GO:0051260">
    <property type="term" value="P:protein homooligomerization"/>
    <property type="evidence" value="ECO:0007669"/>
    <property type="project" value="InterPro"/>
</dbReference>
<proteinExistence type="predicted"/>
<dbReference type="Proteomes" id="UP000615446">
    <property type="component" value="Unassembled WGS sequence"/>
</dbReference>
<evidence type="ECO:0000313" key="3">
    <source>
        <dbReference type="EMBL" id="GET03420.1"/>
    </source>
</evidence>
<accession>A0A2Z6R659</accession>
<feature type="domain" description="BTB" evidence="1">
    <location>
        <begin position="60"/>
        <end position="135"/>
    </location>
</feature>
<dbReference type="SUPFAM" id="SSF54695">
    <property type="entry name" value="POZ domain"/>
    <property type="match status" value="1"/>
</dbReference>
<evidence type="ECO:0000313" key="2">
    <source>
        <dbReference type="EMBL" id="GBB93339.1"/>
    </source>
</evidence>
<dbReference type="STRING" id="94130.A0A2Z6R659"/>